<evidence type="ECO:0000256" key="10">
    <source>
        <dbReference type="SAM" id="Phobius"/>
    </source>
</evidence>
<keyword evidence="4 10" id="KW-0812">Transmembrane</keyword>
<dbReference type="EMBL" id="NHRJ02000003">
    <property type="protein sequence ID" value="PZE21190.1"/>
    <property type="molecule type" value="Genomic_DNA"/>
</dbReference>
<dbReference type="OrthoDB" id="150725at2"/>
<comment type="caution">
    <text evidence="12">The sequence shown here is derived from an EMBL/GenBank/DDBJ whole genome shotgun (WGS) entry which is preliminary data.</text>
</comment>
<dbReference type="InterPro" id="IPR051474">
    <property type="entry name" value="Anti-sigma-K/W_factor"/>
</dbReference>
<keyword evidence="13" id="KW-1185">Reference proteome</keyword>
<dbReference type="RefSeq" id="WP_089199386.1">
    <property type="nucleotide sequence ID" value="NZ_NHRJ02000003.1"/>
</dbReference>
<reference evidence="12" key="1">
    <citation type="submission" date="2018-06" db="EMBL/GenBank/DDBJ databases">
        <title>Paenibacillus xerothermodurans sp. nov. an extremely dry heat resistant spore forming bacterium isolated from the soil of Cape Canaveral, Florida.</title>
        <authorList>
            <person name="Seuylemezian A."/>
            <person name="Kaur N."/>
            <person name="Patil P."/>
            <person name="Patil P."/>
            <person name="Mayilraj S."/>
            <person name="Vaishampayan P."/>
        </authorList>
    </citation>
    <scope>NUCLEOTIDE SEQUENCE [LARGE SCALE GENOMIC DNA]</scope>
    <source>
        <strain evidence="12">ATCC 27380</strain>
    </source>
</reference>
<dbReference type="InterPro" id="IPR018764">
    <property type="entry name" value="RskA_C"/>
</dbReference>
<evidence type="ECO:0000313" key="12">
    <source>
        <dbReference type="EMBL" id="PZE21190.1"/>
    </source>
</evidence>
<evidence type="ECO:0000256" key="2">
    <source>
        <dbReference type="ARBA" id="ARBA00004236"/>
    </source>
</evidence>
<comment type="subcellular location">
    <subcellularLocation>
        <location evidence="2">Cell membrane</location>
    </subcellularLocation>
    <subcellularLocation>
        <location evidence="1">Membrane</location>
        <topology evidence="1">Single-pass membrane protein</topology>
    </subcellularLocation>
</comment>
<evidence type="ECO:0000256" key="9">
    <source>
        <dbReference type="SAM" id="MobiDB-lite"/>
    </source>
</evidence>
<protein>
    <recommendedName>
        <fullName evidence="8">Regulator of SigK</fullName>
    </recommendedName>
    <alternativeName>
        <fullName evidence="7">Sigma-K anti-sigma factor RskA</fullName>
    </alternativeName>
</protein>
<dbReference type="Proteomes" id="UP000214746">
    <property type="component" value="Unassembled WGS sequence"/>
</dbReference>
<evidence type="ECO:0000256" key="8">
    <source>
        <dbReference type="ARBA" id="ARBA00030803"/>
    </source>
</evidence>
<keyword evidence="6 10" id="KW-0472">Membrane</keyword>
<feature type="domain" description="Anti-sigma K factor RskA C-terminal" evidence="11">
    <location>
        <begin position="148"/>
        <end position="297"/>
    </location>
</feature>
<feature type="region of interest" description="Disordered" evidence="9">
    <location>
        <begin position="113"/>
        <end position="132"/>
    </location>
</feature>
<keyword evidence="5 10" id="KW-1133">Transmembrane helix</keyword>
<organism evidence="12 13">
    <name type="scientific">Paenibacillus xerothermodurans</name>
    <dbReference type="NCBI Taxonomy" id="1977292"/>
    <lineage>
        <taxon>Bacteria</taxon>
        <taxon>Bacillati</taxon>
        <taxon>Bacillota</taxon>
        <taxon>Bacilli</taxon>
        <taxon>Bacillales</taxon>
        <taxon>Paenibacillaceae</taxon>
        <taxon>Paenibacillus</taxon>
    </lineage>
</organism>
<gene>
    <name evidence="12" type="ORF">CBW46_007395</name>
</gene>
<dbReference type="GO" id="GO:0006417">
    <property type="term" value="P:regulation of translation"/>
    <property type="evidence" value="ECO:0007669"/>
    <property type="project" value="TreeGrafter"/>
</dbReference>
<dbReference type="InterPro" id="IPR041916">
    <property type="entry name" value="Anti_sigma_zinc_sf"/>
</dbReference>
<dbReference type="GO" id="GO:0016989">
    <property type="term" value="F:sigma factor antagonist activity"/>
    <property type="evidence" value="ECO:0007669"/>
    <property type="project" value="TreeGrafter"/>
</dbReference>
<evidence type="ECO:0000256" key="3">
    <source>
        <dbReference type="ARBA" id="ARBA00022475"/>
    </source>
</evidence>
<evidence type="ECO:0000256" key="5">
    <source>
        <dbReference type="ARBA" id="ARBA00022989"/>
    </source>
</evidence>
<name>A0A2W1NC07_PAEXE</name>
<sequence>MSSRYSDKLCELVELYALDGLEVHQKVTFEHHLTECALCRNQLIQLQHVVDLLPLAAEPTYIPASMRERVLRGARNEAAAAAAERAGGAAWQPQGQAVQLISGECPNRSALPAALTSEEQETPELSRRATYAERNERKAGRWRWISVGLAAAVFGLCLWSYQLQRNGTLLTANLAEANNMLQESETKLAGVQAELTAAKQPAEALKATQTVILTPTIAALGCKANASIASDKRGTHLILQAEDLPPIQQQEVFQVWLIKGNQPVNAGTFYPYNGRGALYYTFEPADYDMVSITIEPDALGVQPRGTTILAAGLKG</sequence>
<dbReference type="GO" id="GO:0005886">
    <property type="term" value="C:plasma membrane"/>
    <property type="evidence" value="ECO:0007669"/>
    <property type="project" value="UniProtKB-SubCell"/>
</dbReference>
<accession>A0A2W1NC07</accession>
<evidence type="ECO:0000259" key="11">
    <source>
        <dbReference type="Pfam" id="PF10099"/>
    </source>
</evidence>
<evidence type="ECO:0000256" key="1">
    <source>
        <dbReference type="ARBA" id="ARBA00004167"/>
    </source>
</evidence>
<proteinExistence type="predicted"/>
<dbReference type="Gene3D" id="1.10.10.1320">
    <property type="entry name" value="Anti-sigma factor, zinc-finger domain"/>
    <property type="match status" value="1"/>
</dbReference>
<evidence type="ECO:0000313" key="13">
    <source>
        <dbReference type="Proteomes" id="UP000214746"/>
    </source>
</evidence>
<dbReference type="AlphaFoldDB" id="A0A2W1NC07"/>
<keyword evidence="3" id="KW-1003">Cell membrane</keyword>
<evidence type="ECO:0000256" key="4">
    <source>
        <dbReference type="ARBA" id="ARBA00022692"/>
    </source>
</evidence>
<dbReference type="PANTHER" id="PTHR37461">
    <property type="entry name" value="ANTI-SIGMA-K FACTOR RSKA"/>
    <property type="match status" value="1"/>
</dbReference>
<dbReference type="PANTHER" id="PTHR37461:SF1">
    <property type="entry name" value="ANTI-SIGMA-K FACTOR RSKA"/>
    <property type="match status" value="1"/>
</dbReference>
<evidence type="ECO:0000256" key="7">
    <source>
        <dbReference type="ARBA" id="ARBA00029829"/>
    </source>
</evidence>
<dbReference type="Pfam" id="PF10099">
    <property type="entry name" value="RskA_C"/>
    <property type="match status" value="1"/>
</dbReference>
<feature type="transmembrane region" description="Helical" evidence="10">
    <location>
        <begin position="142"/>
        <end position="161"/>
    </location>
</feature>
<evidence type="ECO:0000256" key="6">
    <source>
        <dbReference type="ARBA" id="ARBA00023136"/>
    </source>
</evidence>